<protein>
    <recommendedName>
        <fullName evidence="1">DUF6316 domain-containing protein</fullName>
    </recommendedName>
</protein>
<accession>A0A1H7SF00</accession>
<evidence type="ECO:0000259" key="1">
    <source>
        <dbReference type="Pfam" id="PF19837"/>
    </source>
</evidence>
<dbReference type="AlphaFoldDB" id="A0A1H7SF00"/>
<dbReference type="Pfam" id="PF19837">
    <property type="entry name" value="DUF6316"/>
    <property type="match status" value="1"/>
</dbReference>
<evidence type="ECO:0000313" key="2">
    <source>
        <dbReference type="EMBL" id="SEL70097.1"/>
    </source>
</evidence>
<dbReference type="OrthoDB" id="7017872at2"/>
<name>A0A1H7SF00_9GAMM</name>
<keyword evidence="3" id="KW-1185">Reference proteome</keyword>
<gene>
    <name evidence="2" type="ORF">SAMN05216214_11832</name>
</gene>
<feature type="domain" description="DUF6316" evidence="1">
    <location>
        <begin position="7"/>
        <end position="60"/>
    </location>
</feature>
<evidence type="ECO:0000313" key="3">
    <source>
        <dbReference type="Proteomes" id="UP000185766"/>
    </source>
</evidence>
<dbReference type="EMBL" id="FOAS01000018">
    <property type="protein sequence ID" value="SEL70097.1"/>
    <property type="molecule type" value="Genomic_DNA"/>
</dbReference>
<dbReference type="Proteomes" id="UP000185766">
    <property type="component" value="Unassembled WGS sequence"/>
</dbReference>
<dbReference type="RefSeq" id="WP_071872714.1">
    <property type="nucleotide sequence ID" value="NZ_FOAS01000018.1"/>
</dbReference>
<proteinExistence type="predicted"/>
<reference evidence="2 3" key="1">
    <citation type="submission" date="2016-10" db="EMBL/GenBank/DDBJ databases">
        <authorList>
            <person name="de Groot N.N."/>
        </authorList>
    </citation>
    <scope>NUCLEOTIDE SEQUENCE [LARGE SCALE GENOMIC DNA]</scope>
    <source>
        <strain evidence="2 3">JCM 19513</strain>
    </source>
</reference>
<organism evidence="2 3">
    <name type="scientific">Atopomonas hussainii</name>
    <dbReference type="NCBI Taxonomy" id="1429083"/>
    <lineage>
        <taxon>Bacteria</taxon>
        <taxon>Pseudomonadati</taxon>
        <taxon>Pseudomonadota</taxon>
        <taxon>Gammaproteobacteria</taxon>
        <taxon>Pseudomonadales</taxon>
        <taxon>Pseudomonadaceae</taxon>
        <taxon>Atopomonas</taxon>
    </lineage>
</organism>
<sequence length="74" mass="8480">MNHQAIRANDSVARTHFRSDRISNINGKFFFATREGTLEGPYFTHNEACHGVDAYIQAMQLADQLFRHSKTAMH</sequence>
<dbReference type="InterPro" id="IPR045630">
    <property type="entry name" value="DUF6316"/>
</dbReference>